<dbReference type="InterPro" id="IPR050789">
    <property type="entry name" value="Diverse_Enzym_Activities"/>
</dbReference>
<feature type="domain" description="Beta-lactamase-related" evidence="1">
    <location>
        <begin position="53"/>
        <end position="413"/>
    </location>
</feature>
<evidence type="ECO:0000259" key="1">
    <source>
        <dbReference type="Pfam" id="PF00144"/>
    </source>
</evidence>
<dbReference type="Gene3D" id="3.40.710.10">
    <property type="entry name" value="DD-peptidase/beta-lactamase superfamily"/>
    <property type="match status" value="1"/>
</dbReference>
<keyword evidence="3" id="KW-1185">Reference proteome</keyword>
<dbReference type="GO" id="GO:0016787">
    <property type="term" value="F:hydrolase activity"/>
    <property type="evidence" value="ECO:0007669"/>
    <property type="project" value="UniProtKB-KW"/>
</dbReference>
<name>A0ABP9FE87_9FLAO</name>
<dbReference type="PANTHER" id="PTHR43283:SF3">
    <property type="entry name" value="BETA-LACTAMASE FAMILY PROTEIN (AFU_ORTHOLOGUE AFUA_5G07500)"/>
    <property type="match status" value="1"/>
</dbReference>
<protein>
    <submittedName>
        <fullName evidence="2">Serine hydrolase domain-containing protein</fullName>
    </submittedName>
</protein>
<dbReference type="InterPro" id="IPR001466">
    <property type="entry name" value="Beta-lactam-related"/>
</dbReference>
<dbReference type="SUPFAM" id="SSF56601">
    <property type="entry name" value="beta-lactamase/transpeptidase-like"/>
    <property type="match status" value="1"/>
</dbReference>
<accession>A0ABP9FE87</accession>
<reference evidence="3" key="1">
    <citation type="journal article" date="2019" name="Int. J. Syst. Evol. Microbiol.">
        <title>The Global Catalogue of Microorganisms (GCM) 10K type strain sequencing project: providing services to taxonomists for standard genome sequencing and annotation.</title>
        <authorList>
            <consortium name="The Broad Institute Genomics Platform"/>
            <consortium name="The Broad Institute Genome Sequencing Center for Infectious Disease"/>
            <person name="Wu L."/>
            <person name="Ma J."/>
        </authorList>
    </citation>
    <scope>NUCLEOTIDE SEQUENCE [LARGE SCALE GENOMIC DNA]</scope>
    <source>
        <strain evidence="3">JCM 18274</strain>
    </source>
</reference>
<keyword evidence="2" id="KW-0378">Hydrolase</keyword>
<dbReference type="PROSITE" id="PS51257">
    <property type="entry name" value="PROKAR_LIPOPROTEIN"/>
    <property type="match status" value="1"/>
</dbReference>
<dbReference type="EMBL" id="BAABJH010000006">
    <property type="protein sequence ID" value="GAA4898234.1"/>
    <property type="molecule type" value="Genomic_DNA"/>
</dbReference>
<proteinExistence type="predicted"/>
<dbReference type="Proteomes" id="UP001500433">
    <property type="component" value="Unassembled WGS sequence"/>
</dbReference>
<dbReference type="InterPro" id="IPR012338">
    <property type="entry name" value="Beta-lactam/transpept-like"/>
</dbReference>
<comment type="caution">
    <text evidence="2">The sequence shown here is derived from an EMBL/GenBank/DDBJ whole genome shotgun (WGS) entry which is preliminary data.</text>
</comment>
<evidence type="ECO:0000313" key="3">
    <source>
        <dbReference type="Proteomes" id="UP001500433"/>
    </source>
</evidence>
<dbReference type="PANTHER" id="PTHR43283">
    <property type="entry name" value="BETA-LACTAMASE-RELATED"/>
    <property type="match status" value="1"/>
</dbReference>
<dbReference type="Pfam" id="PF00144">
    <property type="entry name" value="Beta-lactamase"/>
    <property type="match status" value="1"/>
</dbReference>
<gene>
    <name evidence="2" type="ORF">GCM10023311_23850</name>
</gene>
<sequence length="439" mass="49267">MKLSLILPVIIITFIFQSCKNEKREISFEKFKFSLPEVVGMNSDSLAKIESMVLEFTKADKFPGAVTLIAKNGRIIYESEVGWSDSAKTKPYRKNNLFRLASMTKPITCVATMQLIEKGLIKLSDPVSKYIPAFKETGVLDSFNSIDTTWTIKQPKNPITIHHLLTHTSGIPYFWSPTSYSFGPPNYMGIFKKLGNIPALTPSDTARNLTESMNKLAKVPLAFEPGTRWEYGLNMDVLGKVIEVVSGMELDDYVRENISNPLGIEKLEYFFPDSLAKDLVPLFWADANGKMQPAVPNPVFNLNYPIQNTQKYFAGGTGMSGTARDYYLFCQAMLNDGMLGEAKILESETAKMIHQNQIDTINYPWGPYKFGYGVDIADNHPIKPDGVYHWDGTFGTTFWIDPNNDLIVIQLRQTGGNIPAIGEMNESLERIVYGALKKN</sequence>
<dbReference type="RefSeq" id="WP_345274381.1">
    <property type="nucleotide sequence ID" value="NZ_BAABJH010000006.1"/>
</dbReference>
<organism evidence="2 3">
    <name type="scientific">Flaviramulus aquimarinus</name>
    <dbReference type="NCBI Taxonomy" id="1170456"/>
    <lineage>
        <taxon>Bacteria</taxon>
        <taxon>Pseudomonadati</taxon>
        <taxon>Bacteroidota</taxon>
        <taxon>Flavobacteriia</taxon>
        <taxon>Flavobacteriales</taxon>
        <taxon>Flavobacteriaceae</taxon>
        <taxon>Flaviramulus</taxon>
    </lineage>
</organism>
<evidence type="ECO:0000313" key="2">
    <source>
        <dbReference type="EMBL" id="GAA4898234.1"/>
    </source>
</evidence>